<dbReference type="STRING" id="31234.E3ND18"/>
<dbReference type="OrthoDB" id="5798615at2759"/>
<dbReference type="EMBL" id="DS268605">
    <property type="protein sequence ID" value="EFO93451.1"/>
    <property type="molecule type" value="Genomic_DNA"/>
</dbReference>
<dbReference type="InterPro" id="IPR027417">
    <property type="entry name" value="P-loop_NTPase"/>
</dbReference>
<dbReference type="AlphaFoldDB" id="E3ND18"/>
<accession>E3ND18</accession>
<dbReference type="InParanoid" id="E3ND18"/>
<reference evidence="1" key="1">
    <citation type="submission" date="2007-07" db="EMBL/GenBank/DDBJ databases">
        <title>PCAP assembly of the Caenorhabditis remanei genome.</title>
        <authorList>
            <consortium name="The Caenorhabditis remanei Sequencing Consortium"/>
            <person name="Wilson R.K."/>
        </authorList>
    </citation>
    <scope>NUCLEOTIDE SEQUENCE [LARGE SCALE GENOMIC DNA]</scope>
    <source>
        <strain evidence="1">PB4641</strain>
    </source>
</reference>
<dbReference type="Proteomes" id="UP000008281">
    <property type="component" value="Unassembled WGS sequence"/>
</dbReference>
<gene>
    <name evidence="1" type="ORF">CRE_23124</name>
</gene>
<sequence>MPLSSGSPPLQTKHTPGFRFRFPSQTTIIGATQSGKTTLLKKIIENCSTSFDTPITNIFWFCGVKTPGIPTNVPNLRVYEGLPDVELLKEHKDQTNVVVCDDLMTEFARSKDSLNLLNTLFTVYAHHYNCAVFNLVQSAFALPPVTRNNSTYIILMRGAYQAYEDVMSKPYQAMMINNDPHSPPSMRILSNFIEEYPVAYETV</sequence>
<dbReference type="SUPFAM" id="SSF52540">
    <property type="entry name" value="P-loop containing nucleoside triphosphate hydrolases"/>
    <property type="match status" value="1"/>
</dbReference>
<name>E3ND18_CAERE</name>
<protein>
    <submittedName>
        <fullName evidence="1">Uncharacterized protein</fullName>
    </submittedName>
</protein>
<evidence type="ECO:0000313" key="2">
    <source>
        <dbReference type="Proteomes" id="UP000008281"/>
    </source>
</evidence>
<organism evidence="2">
    <name type="scientific">Caenorhabditis remanei</name>
    <name type="common">Caenorhabditis vulgaris</name>
    <dbReference type="NCBI Taxonomy" id="31234"/>
    <lineage>
        <taxon>Eukaryota</taxon>
        <taxon>Metazoa</taxon>
        <taxon>Ecdysozoa</taxon>
        <taxon>Nematoda</taxon>
        <taxon>Chromadorea</taxon>
        <taxon>Rhabditida</taxon>
        <taxon>Rhabditina</taxon>
        <taxon>Rhabditomorpha</taxon>
        <taxon>Rhabditoidea</taxon>
        <taxon>Rhabditidae</taxon>
        <taxon>Peloderinae</taxon>
        <taxon>Caenorhabditis</taxon>
    </lineage>
</organism>
<dbReference type="eggNOG" id="ENOG502T3F7">
    <property type="taxonomic scope" value="Eukaryota"/>
</dbReference>
<evidence type="ECO:0000313" key="1">
    <source>
        <dbReference type="EMBL" id="EFO93451.1"/>
    </source>
</evidence>
<keyword evidence="2" id="KW-1185">Reference proteome</keyword>
<proteinExistence type="predicted"/>
<dbReference type="HOGENOM" id="CLU_1316511_0_0_1"/>